<keyword evidence="3" id="KW-0808">Transferase</keyword>
<reference evidence="11" key="2">
    <citation type="submission" date="2021-04" db="EMBL/GenBank/DDBJ databases">
        <authorList>
            <person name="Gilroy R."/>
        </authorList>
    </citation>
    <scope>NUCLEOTIDE SEQUENCE</scope>
    <source>
        <strain evidence="11">ChiHjej9B8-13557</strain>
    </source>
</reference>
<dbReference type="EMBL" id="DWXX01000081">
    <property type="protein sequence ID" value="HJB58952.1"/>
    <property type="molecule type" value="Genomic_DNA"/>
</dbReference>
<evidence type="ECO:0000259" key="9">
    <source>
        <dbReference type="Pfam" id="PF02896"/>
    </source>
</evidence>
<sequence length="556" mass="60699">MKRYKGISVSPGLVLGQVSLLKRENYLFIRGQHDPEKELLVLREAVRIAQNELESMAGRSAEGEKAIFTFQSMLLEDETFMGEVRSYIQSGTGAAEAMNRVGQRYADKLLAMTDNAYLQLRNVDILDVTQRVVNILAGRPRVLLTLDHPVILAADKLMPSDLFCIPAGMVLGIITSEGSTLSHAAIIARARRIPSIIQVGRDFLDDCDGRIVALDADDGSCILDPDADARQQIVSRICAGQRADEPAAETAVQDLPCVTRDGEPFELLANCFGPEDIASAVQMGAAGVGLLRSDYQILAGNTFDEQEQYYYYAACIAAAQGRPITVRTFDFGSDRTLSNVYRGDQSAHLGMRGIRSSLRQPRRFENQIRALLRAGAVGPLRIVFPMVTNVEDWDEAMNLVARCRANLEERGVAYNPDVPFGIMLSIPAACLTAEDFILDGCEFFVIGTNDLTQYTHAAGREVTSAERYFQPTSKAMYKLIRMTVDAAEAHGIPVGICGLACGDAANAVQYLHMGLRSFSMGPQNLLQVKKALLDADARPDREGPPQGVRTVRGGDG</sequence>
<dbReference type="Proteomes" id="UP000824211">
    <property type="component" value="Unassembled WGS sequence"/>
</dbReference>
<evidence type="ECO:0000256" key="6">
    <source>
        <dbReference type="ARBA" id="ARBA00022842"/>
    </source>
</evidence>
<dbReference type="InterPro" id="IPR040442">
    <property type="entry name" value="Pyrv_kinase-like_dom_sf"/>
</dbReference>
<dbReference type="GO" id="GO:0046872">
    <property type="term" value="F:metal ion binding"/>
    <property type="evidence" value="ECO:0007669"/>
    <property type="project" value="UniProtKB-KW"/>
</dbReference>
<evidence type="ECO:0000256" key="7">
    <source>
        <dbReference type="SAM" id="MobiDB-lite"/>
    </source>
</evidence>
<evidence type="ECO:0000313" key="12">
    <source>
        <dbReference type="Proteomes" id="UP000824211"/>
    </source>
</evidence>
<dbReference type="InterPro" id="IPR015813">
    <property type="entry name" value="Pyrv/PenolPyrv_kinase-like_dom"/>
</dbReference>
<reference evidence="11" key="1">
    <citation type="journal article" date="2021" name="PeerJ">
        <title>Extensive microbial diversity within the chicken gut microbiome revealed by metagenomics and culture.</title>
        <authorList>
            <person name="Gilroy R."/>
            <person name="Ravi A."/>
            <person name="Getino M."/>
            <person name="Pursley I."/>
            <person name="Horton D.L."/>
            <person name="Alikhan N.F."/>
            <person name="Baker D."/>
            <person name="Gharbi K."/>
            <person name="Hall N."/>
            <person name="Watson M."/>
            <person name="Adriaenssens E.M."/>
            <person name="Foster-Nyarko E."/>
            <person name="Jarju S."/>
            <person name="Secka A."/>
            <person name="Antonio M."/>
            <person name="Oren A."/>
            <person name="Chaudhuri R.R."/>
            <person name="La Ragione R."/>
            <person name="Hildebrand F."/>
            <person name="Pallen M.J."/>
        </authorList>
    </citation>
    <scope>NUCLEOTIDE SEQUENCE</scope>
    <source>
        <strain evidence="11">ChiHjej9B8-13557</strain>
    </source>
</reference>
<dbReference type="GO" id="GO:0016301">
    <property type="term" value="F:kinase activity"/>
    <property type="evidence" value="ECO:0007669"/>
    <property type="project" value="UniProtKB-KW"/>
</dbReference>
<dbReference type="InterPro" id="IPR036618">
    <property type="entry name" value="PtsI_HPr-bd_sf"/>
</dbReference>
<evidence type="ECO:0000256" key="2">
    <source>
        <dbReference type="ARBA" id="ARBA00007837"/>
    </source>
</evidence>
<evidence type="ECO:0000256" key="4">
    <source>
        <dbReference type="ARBA" id="ARBA00022723"/>
    </source>
</evidence>
<dbReference type="Pfam" id="PF00391">
    <property type="entry name" value="PEP-utilizers"/>
    <property type="match status" value="1"/>
</dbReference>
<evidence type="ECO:0000256" key="5">
    <source>
        <dbReference type="ARBA" id="ARBA00022777"/>
    </source>
</evidence>
<gene>
    <name evidence="11" type="ORF">H9771_04725</name>
</gene>
<dbReference type="SUPFAM" id="SSF47831">
    <property type="entry name" value="Enzyme I of the PEP:sugar phosphotransferase system HPr-binding (sub)domain"/>
    <property type="match status" value="1"/>
</dbReference>
<keyword evidence="4" id="KW-0479">Metal-binding</keyword>
<evidence type="ECO:0000259" key="10">
    <source>
        <dbReference type="Pfam" id="PF05524"/>
    </source>
</evidence>
<feature type="region of interest" description="Disordered" evidence="7">
    <location>
        <begin position="537"/>
        <end position="556"/>
    </location>
</feature>
<dbReference type="InterPro" id="IPR050499">
    <property type="entry name" value="PEP-utilizing_PTS_enzyme"/>
</dbReference>
<dbReference type="InterPro" id="IPR008731">
    <property type="entry name" value="PTS_EIN"/>
</dbReference>
<dbReference type="Gene3D" id="1.10.274.10">
    <property type="entry name" value="PtsI, HPr-binding domain"/>
    <property type="match status" value="1"/>
</dbReference>
<dbReference type="Gene3D" id="3.20.20.60">
    <property type="entry name" value="Phosphoenolpyruvate-binding domains"/>
    <property type="match status" value="1"/>
</dbReference>
<dbReference type="Gene3D" id="3.50.30.10">
    <property type="entry name" value="Phosphohistidine domain"/>
    <property type="match status" value="1"/>
</dbReference>
<evidence type="ECO:0000259" key="8">
    <source>
        <dbReference type="Pfam" id="PF00391"/>
    </source>
</evidence>
<protein>
    <submittedName>
        <fullName evidence="11">Phosphoenolpyruvate--protein phosphotransferase</fullName>
    </submittedName>
</protein>
<feature type="domain" description="PEP-utilising enzyme mobile" evidence="8">
    <location>
        <begin position="147"/>
        <end position="219"/>
    </location>
</feature>
<evidence type="ECO:0000313" key="11">
    <source>
        <dbReference type="EMBL" id="HJB58952.1"/>
    </source>
</evidence>
<dbReference type="InterPro" id="IPR000121">
    <property type="entry name" value="PEP_util_C"/>
</dbReference>
<comment type="caution">
    <text evidence="11">The sequence shown here is derived from an EMBL/GenBank/DDBJ whole genome shotgun (WGS) entry which is preliminary data.</text>
</comment>
<dbReference type="PANTHER" id="PTHR46244">
    <property type="entry name" value="PHOSPHOENOLPYRUVATE-PROTEIN PHOSPHOTRANSFERASE"/>
    <property type="match status" value="1"/>
</dbReference>
<keyword evidence="5" id="KW-0418">Kinase</keyword>
<dbReference type="SUPFAM" id="SSF52009">
    <property type="entry name" value="Phosphohistidine domain"/>
    <property type="match status" value="1"/>
</dbReference>
<feature type="domain" description="PEP-utilising enzyme C-terminal" evidence="9">
    <location>
        <begin position="249"/>
        <end position="534"/>
    </location>
</feature>
<dbReference type="AlphaFoldDB" id="A0A9D2ME26"/>
<dbReference type="GO" id="GO:0009401">
    <property type="term" value="P:phosphoenolpyruvate-dependent sugar phosphotransferase system"/>
    <property type="evidence" value="ECO:0007669"/>
    <property type="project" value="InterPro"/>
</dbReference>
<dbReference type="InterPro" id="IPR008279">
    <property type="entry name" value="PEP-util_enz_mobile_dom"/>
</dbReference>
<dbReference type="PANTHER" id="PTHR46244:SF6">
    <property type="entry name" value="PHOSPHOENOLPYRUVATE-PROTEIN PHOSPHOTRANSFERASE"/>
    <property type="match status" value="1"/>
</dbReference>
<proteinExistence type="inferred from homology"/>
<dbReference type="InterPro" id="IPR036637">
    <property type="entry name" value="Phosphohistidine_dom_sf"/>
</dbReference>
<accession>A0A9D2ME26</accession>
<keyword evidence="6" id="KW-0460">Magnesium</keyword>
<name>A0A9D2ME26_9FIRM</name>
<dbReference type="Pfam" id="PF02896">
    <property type="entry name" value="PEP-utilizers_C"/>
    <property type="match status" value="1"/>
</dbReference>
<dbReference type="SUPFAM" id="SSF51621">
    <property type="entry name" value="Phosphoenolpyruvate/pyruvate domain"/>
    <property type="match status" value="1"/>
</dbReference>
<comment type="cofactor">
    <cofactor evidence="1">
        <name>Mg(2+)</name>
        <dbReference type="ChEBI" id="CHEBI:18420"/>
    </cofactor>
</comment>
<evidence type="ECO:0000256" key="1">
    <source>
        <dbReference type="ARBA" id="ARBA00001946"/>
    </source>
</evidence>
<organism evidence="11 12">
    <name type="scientific">Candidatus Faecalibacterium faecipullorum</name>
    <dbReference type="NCBI Taxonomy" id="2838578"/>
    <lineage>
        <taxon>Bacteria</taxon>
        <taxon>Bacillati</taxon>
        <taxon>Bacillota</taxon>
        <taxon>Clostridia</taxon>
        <taxon>Eubacteriales</taxon>
        <taxon>Oscillospiraceae</taxon>
        <taxon>Faecalibacterium</taxon>
    </lineage>
</organism>
<comment type="similarity">
    <text evidence="2">Belongs to the PEP-utilizing enzyme family.</text>
</comment>
<dbReference type="PRINTS" id="PR01736">
    <property type="entry name" value="PHPHTRNFRASE"/>
</dbReference>
<evidence type="ECO:0000256" key="3">
    <source>
        <dbReference type="ARBA" id="ARBA00022679"/>
    </source>
</evidence>
<dbReference type="Pfam" id="PF05524">
    <property type="entry name" value="PEP-utilisers_N"/>
    <property type="match status" value="1"/>
</dbReference>
<feature type="domain" description="Phosphotransferase system enzyme I N-terminal" evidence="10">
    <location>
        <begin position="5"/>
        <end position="121"/>
    </location>
</feature>